<evidence type="ECO:0000313" key="2">
    <source>
        <dbReference type="EMBL" id="CTQ32168.1"/>
    </source>
</evidence>
<dbReference type="EMBL" id="CXPG01000012">
    <property type="protein sequence ID" value="CTQ32168.1"/>
    <property type="molecule type" value="Genomic_DNA"/>
</dbReference>
<dbReference type="GO" id="GO:0019875">
    <property type="term" value="F:6-aminohexanoate-dimer hydrolase activity"/>
    <property type="evidence" value="ECO:0007669"/>
    <property type="project" value="UniProtKB-EC"/>
</dbReference>
<sequence>MGKWLRRSATATLTAAALLGGVALWKGEEIGRLMAVNSLFDPDRIVQNFTHMDRAFLHVPLSAGPGTPLPAADPVPLPRGADDWIAERRITGLVILKDGRITHQSYHLGTSAGDLRISWSVAKSFLSLLTGILIDEGLLDLSDPVTRHVPALAGTAYDGATVEDVLQMESGVAFDEDYFDRNSDINRMGRVLALGGALDDFTIGLADRNREPGGPMQYVSMDTHVLGMVLRGATGRSVPDLMADRLAGPIGLGPAYYLTDGEGAAFVLGGLNMATQDYARLGLLVAQDGRIGDRQIVPAAWIDAATAPTANTAPGSLGYGYQWWVPADARTGEVMAQGIYGQWIYIDRPRDVVVAVNAVDSRFRDPGVTDATIAMFRAIADAQ</sequence>
<reference evidence="2 3" key="1">
    <citation type="submission" date="2015-07" db="EMBL/GenBank/DDBJ databases">
        <authorList>
            <person name="Noorani M."/>
        </authorList>
    </citation>
    <scope>NUCLEOTIDE SEQUENCE [LARGE SCALE GENOMIC DNA]</scope>
    <source>
        <strain evidence="2 3">CECT 5088</strain>
    </source>
</reference>
<dbReference type="InterPro" id="IPR050789">
    <property type="entry name" value="Diverse_Enzym_Activities"/>
</dbReference>
<proteinExistence type="predicted"/>
<keyword evidence="3" id="KW-1185">Reference proteome</keyword>
<dbReference type="InterPro" id="IPR012338">
    <property type="entry name" value="Beta-lactam/transpept-like"/>
</dbReference>
<keyword evidence="2" id="KW-0378">Hydrolase</keyword>
<accession>A0A0M6XMK5</accession>
<name>A0A0M6XMK5_9RHOB</name>
<evidence type="ECO:0000259" key="1">
    <source>
        <dbReference type="Pfam" id="PF00144"/>
    </source>
</evidence>
<feature type="domain" description="Beta-lactamase-related" evidence="1">
    <location>
        <begin position="94"/>
        <end position="357"/>
    </location>
</feature>
<dbReference type="AlphaFoldDB" id="A0A0M6XMK5"/>
<dbReference type="RefSeq" id="WP_055681613.1">
    <property type="nucleotide sequence ID" value="NZ_CXPG01000012.1"/>
</dbReference>
<evidence type="ECO:0000313" key="3">
    <source>
        <dbReference type="Proteomes" id="UP000048908"/>
    </source>
</evidence>
<dbReference type="Gene3D" id="3.40.710.10">
    <property type="entry name" value="DD-peptidase/beta-lactamase superfamily"/>
    <property type="match status" value="1"/>
</dbReference>
<gene>
    <name evidence="2" type="primary">nylB'_1</name>
    <name evidence="2" type="ORF">JAN5088_00931</name>
</gene>
<organism evidence="2 3">
    <name type="scientific">Jannaschia rubra</name>
    <dbReference type="NCBI Taxonomy" id="282197"/>
    <lineage>
        <taxon>Bacteria</taxon>
        <taxon>Pseudomonadati</taxon>
        <taxon>Pseudomonadota</taxon>
        <taxon>Alphaproteobacteria</taxon>
        <taxon>Rhodobacterales</taxon>
        <taxon>Roseobacteraceae</taxon>
        <taxon>Jannaschia</taxon>
    </lineage>
</organism>
<dbReference type="OrthoDB" id="9814204at2"/>
<dbReference type="Proteomes" id="UP000048908">
    <property type="component" value="Unassembled WGS sequence"/>
</dbReference>
<dbReference type="PANTHER" id="PTHR43283">
    <property type="entry name" value="BETA-LACTAMASE-RELATED"/>
    <property type="match status" value="1"/>
</dbReference>
<dbReference type="InterPro" id="IPR001466">
    <property type="entry name" value="Beta-lactam-related"/>
</dbReference>
<dbReference type="PANTHER" id="PTHR43283:SF14">
    <property type="entry name" value="BLL8153 PROTEIN"/>
    <property type="match status" value="1"/>
</dbReference>
<protein>
    <submittedName>
        <fullName evidence="2">6-aminohexanoate-dimer hydrolase</fullName>
        <ecNumber evidence="2">3.5.1.46</ecNumber>
    </submittedName>
</protein>
<dbReference type="SUPFAM" id="SSF56601">
    <property type="entry name" value="beta-lactamase/transpeptidase-like"/>
    <property type="match status" value="1"/>
</dbReference>
<dbReference type="EC" id="3.5.1.46" evidence="2"/>
<dbReference type="Pfam" id="PF00144">
    <property type="entry name" value="Beta-lactamase"/>
    <property type="match status" value="1"/>
</dbReference>
<dbReference type="STRING" id="282197.SAMN04488517_10462"/>